<comment type="caution">
    <text evidence="1">The sequence shown here is derived from an EMBL/GenBank/DDBJ whole genome shotgun (WGS) entry which is preliminary data.</text>
</comment>
<feature type="non-terminal residue" evidence="1">
    <location>
        <position position="213"/>
    </location>
</feature>
<dbReference type="InterPro" id="IPR038081">
    <property type="entry name" value="CalX-like_sf"/>
</dbReference>
<name>A0ABV6IBB7_9BURK</name>
<feature type="non-terminal residue" evidence="1">
    <location>
        <position position="1"/>
    </location>
</feature>
<dbReference type="Gene3D" id="2.60.40.2030">
    <property type="match status" value="1"/>
</dbReference>
<reference evidence="1 2" key="1">
    <citation type="submission" date="2024-09" db="EMBL/GenBank/DDBJ databases">
        <authorList>
            <person name="Sun Q."/>
            <person name="Mori K."/>
        </authorList>
    </citation>
    <scope>NUCLEOTIDE SEQUENCE [LARGE SCALE GENOMIC DNA]</scope>
    <source>
        <strain evidence="1 2">CCM 8677</strain>
    </source>
</reference>
<organism evidence="1 2">
    <name type="scientific">Undibacterium danionis</name>
    <dbReference type="NCBI Taxonomy" id="1812100"/>
    <lineage>
        <taxon>Bacteria</taxon>
        <taxon>Pseudomonadati</taxon>
        <taxon>Pseudomonadota</taxon>
        <taxon>Betaproteobacteria</taxon>
        <taxon>Burkholderiales</taxon>
        <taxon>Oxalobacteraceae</taxon>
        <taxon>Undibacterium</taxon>
    </lineage>
</organism>
<evidence type="ECO:0000313" key="2">
    <source>
        <dbReference type="Proteomes" id="UP001589844"/>
    </source>
</evidence>
<protein>
    <submittedName>
        <fullName evidence="1">Uncharacterized protein</fullName>
    </submittedName>
</protein>
<keyword evidence="2" id="KW-1185">Reference proteome</keyword>
<dbReference type="SUPFAM" id="SSF141072">
    <property type="entry name" value="CalX-like"/>
    <property type="match status" value="2"/>
</dbReference>
<gene>
    <name evidence="1" type="ORF">ACFFJH_00005</name>
</gene>
<accession>A0ABV6IBB7</accession>
<evidence type="ECO:0000313" key="1">
    <source>
        <dbReference type="EMBL" id="MFC0348179.1"/>
    </source>
</evidence>
<dbReference type="Proteomes" id="UP001589844">
    <property type="component" value="Unassembled WGS sequence"/>
</dbReference>
<dbReference type="EMBL" id="JBHLXJ010000001">
    <property type="protein sequence ID" value="MFC0348179.1"/>
    <property type="molecule type" value="Genomic_DNA"/>
</dbReference>
<proteinExistence type="predicted"/>
<sequence length="213" mass="20538">AVVDSASPETLPLVIGGITGAGGIIDNDQPTITSVEPGTPGVSDDNVVEGNNLVYTVSLSGTTTVAGTYAYSLGGGSATAGADYNATPTFSNGVTLVGGNLIVPAGVASFTVTVATIDDAVVDSASPETLPLVIAGVTGAGGILDNDQPTITTVEPGGPGVGDDNVVEGNNLVYTVSLSGTTTVAGTYAYSLGGGSATAGADYNSTATFSNGV</sequence>